<reference evidence="11 12" key="1">
    <citation type="journal article" date="2018" name="Gigascience">
        <title>Genomes of trombidid mites reveal novel predicted allergens and laterally-transferred genes associated with secondary metabolism.</title>
        <authorList>
            <person name="Dong X."/>
            <person name="Chaisiri K."/>
            <person name="Xia D."/>
            <person name="Armstrong S.D."/>
            <person name="Fang Y."/>
            <person name="Donnelly M.J."/>
            <person name="Kadowaki T."/>
            <person name="McGarry J.W."/>
            <person name="Darby A.C."/>
            <person name="Makepeace B.L."/>
        </authorList>
    </citation>
    <scope>NUCLEOTIDE SEQUENCE [LARGE SCALE GENOMIC DNA]</scope>
    <source>
        <strain evidence="11">UoL-UT</strain>
    </source>
</reference>
<dbReference type="GO" id="GO:0023051">
    <property type="term" value="P:regulation of signaling"/>
    <property type="evidence" value="ECO:0007669"/>
    <property type="project" value="UniProtKB-ARBA"/>
</dbReference>
<feature type="compositionally biased region" description="Polar residues" evidence="9">
    <location>
        <begin position="446"/>
        <end position="466"/>
    </location>
</feature>
<evidence type="ECO:0000256" key="3">
    <source>
        <dbReference type="ARBA" id="ARBA00012483"/>
    </source>
</evidence>
<feature type="region of interest" description="Disordered" evidence="9">
    <location>
        <begin position="385"/>
        <end position="434"/>
    </location>
</feature>
<comment type="caution">
    <text evidence="11">The sequence shown here is derived from an EMBL/GenBank/DDBJ whole genome shotgun (WGS) entry which is preliminary data.</text>
</comment>
<keyword evidence="4" id="KW-0808">Transferase</keyword>
<evidence type="ECO:0000256" key="4">
    <source>
        <dbReference type="ARBA" id="ARBA00022679"/>
    </source>
</evidence>
<sequence length="501" mass="55246">MSHHEGVSCDSCEKNNFRGKRYKCLVCFDYDLCSTCYESGASSSRHTSEHPMQCILTRSDCELFFGGEAITTEAPQSFACPFCGKMGFMETNLQEHVTAEHGDANLEVVCPICASLPGGEPNHVTDDFATHLTLEHRSPRELISFLAKPQSSSRGRRVPHPSRGMNSARARRTQMHFSSSSGLSSLSPGNRESMDPIAELLSQLSGVRRAANLGQSHSSQLQQLQMQLQFERQSSGSARQSFERMPIERVTRRHQQTAQSQGQQQSSTSQAAVNGGQTLGHEVLMEPSPSPSTLAATAQAVAQANNSVPPLSYVTSNTTNCQFLLSTCNDLNLTEVEQQAAEVQKVERCLIGHELTIKSLKNQNSDEELNFIATDLNLEARETDLSNHRSDDDVCNSDVTASDDTNCLQKSNENERPKHLHLSNTGNVDPNLNTHLLNNRQERQVLRNSTQHGKQRSRTGNANSRGNVNSDDNSNINVRGSTSPSSSRRKVMRHPNESSQH</sequence>
<dbReference type="GO" id="GO:0061630">
    <property type="term" value="F:ubiquitin protein ligase activity"/>
    <property type="evidence" value="ECO:0007669"/>
    <property type="project" value="UniProtKB-EC"/>
</dbReference>
<evidence type="ECO:0000313" key="12">
    <source>
        <dbReference type="Proteomes" id="UP000288716"/>
    </source>
</evidence>
<keyword evidence="5" id="KW-0479">Metal-binding</keyword>
<dbReference type="InterPro" id="IPR008598">
    <property type="entry name" value="Di19_Zn-bd"/>
</dbReference>
<dbReference type="STRING" id="299467.A0A443SU45"/>
<protein>
    <recommendedName>
        <fullName evidence="3">RING-type E3 ubiquitin transferase</fullName>
        <ecNumber evidence="3">2.3.2.27</ecNumber>
    </recommendedName>
</protein>
<dbReference type="PANTHER" id="PTHR12268">
    <property type="entry name" value="E3 UBIQUITIN-PROTEIN LIGASE KCMF1"/>
    <property type="match status" value="1"/>
</dbReference>
<dbReference type="Proteomes" id="UP000288716">
    <property type="component" value="Unassembled WGS sequence"/>
</dbReference>
<evidence type="ECO:0000256" key="6">
    <source>
        <dbReference type="ARBA" id="ARBA00022771"/>
    </source>
</evidence>
<feature type="compositionally biased region" description="Low complexity" evidence="9">
    <location>
        <begin position="178"/>
        <end position="187"/>
    </location>
</feature>
<feature type="region of interest" description="Disordered" evidence="9">
    <location>
        <begin position="446"/>
        <end position="501"/>
    </location>
</feature>
<evidence type="ECO:0000259" key="10">
    <source>
        <dbReference type="PROSITE" id="PS50135"/>
    </source>
</evidence>
<dbReference type="PROSITE" id="PS01357">
    <property type="entry name" value="ZF_ZZ_1"/>
    <property type="match status" value="1"/>
</dbReference>
<keyword evidence="12" id="KW-1185">Reference proteome</keyword>
<dbReference type="VEuPathDB" id="VectorBase:LDEU000999"/>
<feature type="compositionally biased region" description="Polar residues" evidence="9">
    <location>
        <begin position="422"/>
        <end position="434"/>
    </location>
</feature>
<feature type="region of interest" description="Disordered" evidence="9">
    <location>
        <begin position="250"/>
        <end position="274"/>
    </location>
</feature>
<feature type="compositionally biased region" description="Polar residues" evidence="9">
    <location>
        <begin position="397"/>
        <end position="411"/>
    </location>
</feature>
<evidence type="ECO:0000256" key="1">
    <source>
        <dbReference type="ARBA" id="ARBA00000900"/>
    </source>
</evidence>
<comment type="similarity">
    <text evidence="2">Belongs to the KCMF1 family.</text>
</comment>
<organism evidence="11 12">
    <name type="scientific">Leptotrombidium deliense</name>
    <dbReference type="NCBI Taxonomy" id="299467"/>
    <lineage>
        <taxon>Eukaryota</taxon>
        <taxon>Metazoa</taxon>
        <taxon>Ecdysozoa</taxon>
        <taxon>Arthropoda</taxon>
        <taxon>Chelicerata</taxon>
        <taxon>Arachnida</taxon>
        <taxon>Acari</taxon>
        <taxon>Acariformes</taxon>
        <taxon>Trombidiformes</taxon>
        <taxon>Prostigmata</taxon>
        <taxon>Anystina</taxon>
        <taxon>Parasitengona</taxon>
        <taxon>Trombiculoidea</taxon>
        <taxon>Trombiculidae</taxon>
        <taxon>Leptotrombidium</taxon>
    </lineage>
</organism>
<evidence type="ECO:0000256" key="9">
    <source>
        <dbReference type="SAM" id="MobiDB-lite"/>
    </source>
</evidence>
<dbReference type="EMBL" id="NCKV01000291">
    <property type="protein sequence ID" value="RWS31039.1"/>
    <property type="molecule type" value="Genomic_DNA"/>
</dbReference>
<dbReference type="SUPFAM" id="SSF57850">
    <property type="entry name" value="RING/U-box"/>
    <property type="match status" value="1"/>
</dbReference>
<proteinExistence type="inferred from homology"/>
<dbReference type="GO" id="GO:0099536">
    <property type="term" value="P:synaptic signaling"/>
    <property type="evidence" value="ECO:0007669"/>
    <property type="project" value="TreeGrafter"/>
</dbReference>
<dbReference type="InterPro" id="IPR000433">
    <property type="entry name" value="Znf_ZZ"/>
</dbReference>
<dbReference type="GO" id="GO:0045202">
    <property type="term" value="C:synapse"/>
    <property type="evidence" value="ECO:0007669"/>
    <property type="project" value="GOC"/>
</dbReference>
<name>A0A443SU45_9ACAR</name>
<evidence type="ECO:0000313" key="11">
    <source>
        <dbReference type="EMBL" id="RWS31039.1"/>
    </source>
</evidence>
<dbReference type="InterPro" id="IPR050774">
    <property type="entry name" value="KCMF1/Dystrophin"/>
</dbReference>
<dbReference type="InterPro" id="IPR043145">
    <property type="entry name" value="Znf_ZZ_sf"/>
</dbReference>
<comment type="catalytic activity">
    <reaction evidence="1">
        <text>S-ubiquitinyl-[E2 ubiquitin-conjugating enzyme]-L-cysteine + [acceptor protein]-L-lysine = [E2 ubiquitin-conjugating enzyme]-L-cysteine + N(6)-ubiquitinyl-[acceptor protein]-L-lysine.</text>
        <dbReference type="EC" id="2.3.2.27"/>
    </reaction>
</comment>
<keyword evidence="7" id="KW-0862">Zinc</keyword>
<dbReference type="SMART" id="SM00291">
    <property type="entry name" value="ZnF_ZZ"/>
    <property type="match status" value="1"/>
</dbReference>
<feature type="domain" description="ZZ-type" evidence="10">
    <location>
        <begin position="4"/>
        <end position="60"/>
    </location>
</feature>
<feature type="compositionally biased region" description="Low complexity" evidence="9">
    <location>
        <begin position="256"/>
        <end position="272"/>
    </location>
</feature>
<dbReference type="Pfam" id="PF05605">
    <property type="entry name" value="zf-Di19"/>
    <property type="match status" value="1"/>
</dbReference>
<dbReference type="EC" id="2.3.2.27" evidence="3"/>
<evidence type="ECO:0000256" key="7">
    <source>
        <dbReference type="ARBA" id="ARBA00022833"/>
    </source>
</evidence>
<evidence type="ECO:0000256" key="5">
    <source>
        <dbReference type="ARBA" id="ARBA00022723"/>
    </source>
</evidence>
<accession>A0A443SU45</accession>
<dbReference type="PROSITE" id="PS50135">
    <property type="entry name" value="ZF_ZZ_2"/>
    <property type="match status" value="1"/>
</dbReference>
<dbReference type="Pfam" id="PF00569">
    <property type="entry name" value="ZZ"/>
    <property type="match status" value="1"/>
</dbReference>
<feature type="compositionally biased region" description="Low complexity" evidence="9">
    <location>
        <begin position="467"/>
        <end position="478"/>
    </location>
</feature>
<keyword evidence="6 8" id="KW-0863">Zinc-finger</keyword>
<dbReference type="Gene3D" id="3.30.60.90">
    <property type="match status" value="1"/>
</dbReference>
<evidence type="ECO:0000256" key="2">
    <source>
        <dbReference type="ARBA" id="ARBA00010938"/>
    </source>
</evidence>
<dbReference type="OrthoDB" id="7873042at2759"/>
<gene>
    <name evidence="11" type="ORF">B4U80_02815</name>
</gene>
<dbReference type="GO" id="GO:0005886">
    <property type="term" value="C:plasma membrane"/>
    <property type="evidence" value="ECO:0007669"/>
    <property type="project" value="TreeGrafter"/>
</dbReference>
<dbReference type="GO" id="GO:0008270">
    <property type="term" value="F:zinc ion binding"/>
    <property type="evidence" value="ECO:0007669"/>
    <property type="project" value="UniProtKB-KW"/>
</dbReference>
<dbReference type="CDD" id="cd02338">
    <property type="entry name" value="ZZ_PCMF_like"/>
    <property type="match status" value="1"/>
</dbReference>
<feature type="region of interest" description="Disordered" evidence="9">
    <location>
        <begin position="148"/>
        <end position="192"/>
    </location>
</feature>
<dbReference type="GO" id="GO:0010646">
    <property type="term" value="P:regulation of cell communication"/>
    <property type="evidence" value="ECO:0007669"/>
    <property type="project" value="UniProtKB-ARBA"/>
</dbReference>
<dbReference type="AlphaFoldDB" id="A0A443SU45"/>
<dbReference type="PANTHER" id="PTHR12268:SF13">
    <property type="entry name" value="E3 UBIQUITIN-PROTEIN LIGASE KCMF1"/>
    <property type="match status" value="1"/>
</dbReference>
<evidence type="ECO:0000256" key="8">
    <source>
        <dbReference type="PROSITE-ProRule" id="PRU00228"/>
    </source>
</evidence>